<proteinExistence type="predicted"/>
<accession>A0ABN0RB05</accession>
<organism evidence="1 2">
    <name type="scientific">Listeria floridensis FSL S10-1187</name>
    <dbReference type="NCBI Taxonomy" id="1265817"/>
    <lineage>
        <taxon>Bacteria</taxon>
        <taxon>Bacillati</taxon>
        <taxon>Bacillota</taxon>
        <taxon>Bacilli</taxon>
        <taxon>Bacillales</taxon>
        <taxon>Listeriaceae</taxon>
        <taxon>Listeria</taxon>
    </lineage>
</organism>
<evidence type="ECO:0000313" key="1">
    <source>
        <dbReference type="EMBL" id="EUJ23125.1"/>
    </source>
</evidence>
<protein>
    <submittedName>
        <fullName evidence="1">Uncharacterized protein</fullName>
    </submittedName>
</protein>
<evidence type="ECO:0000313" key="2">
    <source>
        <dbReference type="Proteomes" id="UP000019249"/>
    </source>
</evidence>
<comment type="caution">
    <text evidence="1">The sequence shown here is derived from an EMBL/GenBank/DDBJ whole genome shotgun (WGS) entry which is preliminary data.</text>
</comment>
<dbReference type="EMBL" id="AODF01000079">
    <property type="protein sequence ID" value="EUJ23125.1"/>
    <property type="molecule type" value="Genomic_DNA"/>
</dbReference>
<gene>
    <name evidence="1" type="ORF">MFLO_16169</name>
</gene>
<name>A0ABN0RB05_9LIST</name>
<sequence length="77" mass="8427">MSKFAIVSEVDGKTMYTISRAESPLTAMLKATCEERGSQDEVVGIYEVGTMNHLESIMSKQESLSNMQHLLNEAGGD</sequence>
<dbReference type="Proteomes" id="UP000019249">
    <property type="component" value="Unassembled WGS sequence"/>
</dbReference>
<dbReference type="RefSeq" id="WP_036098726.1">
    <property type="nucleotide sequence ID" value="NZ_AODF01000079.1"/>
</dbReference>
<reference evidence="1 2" key="1">
    <citation type="journal article" date="2014" name="Int. J. Syst. Evol. Microbiol.">
        <title>Listeria floridensis sp. nov., Listeria aquatica sp. nov., Listeria cornellensis sp. nov., Listeria riparia sp. nov. and Listeria grandensis sp. nov., from agricultural and natural environments.</title>
        <authorList>
            <person name="den Bakker H.C."/>
            <person name="Warchocki S."/>
            <person name="Wright E.M."/>
            <person name="Allred A.F."/>
            <person name="Ahlstrom C."/>
            <person name="Manuel C.S."/>
            <person name="Stasiewicz M.J."/>
            <person name="Burrell A."/>
            <person name="Roof S."/>
            <person name="Strawn L."/>
            <person name="Fortes E.D."/>
            <person name="Nightingale K.K."/>
            <person name="Kephart D."/>
            <person name="Wiedmann M."/>
        </authorList>
    </citation>
    <scope>NUCLEOTIDE SEQUENCE [LARGE SCALE GENOMIC DNA]</scope>
    <source>
        <strain evidence="1 2">FSL S10-1187</strain>
    </source>
</reference>
<keyword evidence="2" id="KW-1185">Reference proteome</keyword>